<dbReference type="Proteomes" id="UP000030693">
    <property type="component" value="Unassembled WGS sequence"/>
</dbReference>
<dbReference type="GeneID" id="20530849"/>
<evidence type="ECO:0000313" key="2">
    <source>
        <dbReference type="Proteomes" id="UP000030693"/>
    </source>
</evidence>
<dbReference type="AlphaFoldDB" id="A0A058Z1P8"/>
<evidence type="ECO:0000313" key="1">
    <source>
        <dbReference type="EMBL" id="KCV67432.1"/>
    </source>
</evidence>
<accession>A0A058Z1P8</accession>
<keyword evidence="2" id="KW-1185">Reference proteome</keyword>
<dbReference type="EMBL" id="KB932219">
    <property type="protein sequence ID" value="KCV67432.1"/>
    <property type="molecule type" value="Genomic_DNA"/>
</dbReference>
<dbReference type="RefSeq" id="XP_009498159.1">
    <property type="nucleotide sequence ID" value="XM_009499884.1"/>
</dbReference>
<proteinExistence type="predicted"/>
<reference evidence="1" key="1">
    <citation type="submission" date="2013-04" db="EMBL/GenBank/DDBJ databases">
        <title>The Genome Sequence of Fonticula alba ATCC 38817.</title>
        <authorList>
            <consortium name="The Broad Institute Genomics Platform"/>
            <person name="Russ C."/>
            <person name="Cuomo C."/>
            <person name="Burger G."/>
            <person name="Gray M.W."/>
            <person name="Holland P.W.H."/>
            <person name="King N."/>
            <person name="Lang F.B.F."/>
            <person name="Roger A.J."/>
            <person name="Ruiz-Trillo I."/>
            <person name="Brown M."/>
            <person name="Walker B."/>
            <person name="Young S."/>
            <person name="Zeng Q."/>
            <person name="Gargeya S."/>
            <person name="Fitzgerald M."/>
            <person name="Haas B."/>
            <person name="Abouelleil A."/>
            <person name="Allen A.W."/>
            <person name="Alvarado L."/>
            <person name="Arachchi H.M."/>
            <person name="Berlin A.M."/>
            <person name="Chapman S.B."/>
            <person name="Gainer-Dewar J."/>
            <person name="Goldberg J."/>
            <person name="Griggs A."/>
            <person name="Gujja S."/>
            <person name="Hansen M."/>
            <person name="Howarth C."/>
            <person name="Imamovic A."/>
            <person name="Ireland A."/>
            <person name="Larimer J."/>
            <person name="McCowan C."/>
            <person name="Murphy C."/>
            <person name="Pearson M."/>
            <person name="Poon T.W."/>
            <person name="Priest M."/>
            <person name="Roberts A."/>
            <person name="Saif S."/>
            <person name="Shea T."/>
            <person name="Sisk P."/>
            <person name="Sykes S."/>
            <person name="Wortman J."/>
            <person name="Nusbaum C."/>
            <person name="Birren B."/>
        </authorList>
    </citation>
    <scope>NUCLEOTIDE SEQUENCE [LARGE SCALE GENOMIC DNA]</scope>
    <source>
        <strain evidence="1">ATCC 38817</strain>
    </source>
</reference>
<sequence length="409" mass="44765">MDHTRALVHVSSPDLAYRVVDPPLTVSLQVPRLAEPIRLPAVNKPGSLAMANRQVLLSERTMNGLRPYFLQDEMDVLFNGKFQMTGRGKSGIRRNQAVLGESLRWPVMDTIFLTPDRTPDVWSAFCQVTWAGDGKPPALDVQQLEDLLFRTLPRSPCSDQTYRGVPGYPEMGFTLTNMLTADNVSIMIGTVAAGLTRVSFDTSGSGIAVALPPAAMLLAGRRTLLLELAFVRSKSPLYSGLMLPREVFQLLFETLGEAALPECLFFQLHGRTFFARPADAHDAPRAIRLCEDFRHFVTDVSGPALPWVRLRTPVRLGMVHLRVAPAGGMARPATTSLTEGDLHAALGRVFPDSVVVLLEARALVVEGLVLTPELLLDTNEQEIPCGLLCPEATRVVFHLKAVTLGRAAD</sequence>
<name>A0A058Z1P8_FONAL</name>
<gene>
    <name evidence="1" type="ORF">H696_06124</name>
</gene>
<organism evidence="1">
    <name type="scientific">Fonticula alba</name>
    <name type="common">Slime mold</name>
    <dbReference type="NCBI Taxonomy" id="691883"/>
    <lineage>
        <taxon>Eukaryota</taxon>
        <taxon>Rotosphaerida</taxon>
        <taxon>Fonticulaceae</taxon>
        <taxon>Fonticula</taxon>
    </lineage>
</organism>
<protein>
    <submittedName>
        <fullName evidence="1">Uncharacterized protein</fullName>
    </submittedName>
</protein>